<keyword evidence="2" id="KW-1185">Reference proteome</keyword>
<comment type="caution">
    <text evidence="1">The sequence shown here is derived from an EMBL/GenBank/DDBJ whole genome shotgun (WGS) entry which is preliminary data.</text>
</comment>
<gene>
    <name evidence="1" type="ORF">HHI36_012794</name>
</gene>
<dbReference type="EMBL" id="JABFTP020000103">
    <property type="protein sequence ID" value="KAL3277446.1"/>
    <property type="molecule type" value="Genomic_DNA"/>
</dbReference>
<organism evidence="1 2">
    <name type="scientific">Cryptolaemus montrouzieri</name>
    <dbReference type="NCBI Taxonomy" id="559131"/>
    <lineage>
        <taxon>Eukaryota</taxon>
        <taxon>Metazoa</taxon>
        <taxon>Ecdysozoa</taxon>
        <taxon>Arthropoda</taxon>
        <taxon>Hexapoda</taxon>
        <taxon>Insecta</taxon>
        <taxon>Pterygota</taxon>
        <taxon>Neoptera</taxon>
        <taxon>Endopterygota</taxon>
        <taxon>Coleoptera</taxon>
        <taxon>Polyphaga</taxon>
        <taxon>Cucujiformia</taxon>
        <taxon>Coccinelloidea</taxon>
        <taxon>Coccinellidae</taxon>
        <taxon>Scymninae</taxon>
        <taxon>Scymnini</taxon>
        <taxon>Cryptolaemus</taxon>
    </lineage>
</organism>
<proteinExistence type="predicted"/>
<evidence type="ECO:0000313" key="2">
    <source>
        <dbReference type="Proteomes" id="UP001516400"/>
    </source>
</evidence>
<accession>A0ABD2NF98</accession>
<dbReference type="AlphaFoldDB" id="A0ABD2NF98"/>
<evidence type="ECO:0000313" key="1">
    <source>
        <dbReference type="EMBL" id="KAL3277446.1"/>
    </source>
</evidence>
<dbReference type="Proteomes" id="UP001516400">
    <property type="component" value="Unassembled WGS sequence"/>
</dbReference>
<reference evidence="1 2" key="1">
    <citation type="journal article" date="2021" name="BMC Biol.">
        <title>Horizontally acquired antibacterial genes associated with adaptive radiation of ladybird beetles.</title>
        <authorList>
            <person name="Li H.S."/>
            <person name="Tang X.F."/>
            <person name="Huang Y.H."/>
            <person name="Xu Z.Y."/>
            <person name="Chen M.L."/>
            <person name="Du X.Y."/>
            <person name="Qiu B.Y."/>
            <person name="Chen P.T."/>
            <person name="Zhang W."/>
            <person name="Slipinski A."/>
            <person name="Escalona H.E."/>
            <person name="Waterhouse R.M."/>
            <person name="Zwick A."/>
            <person name="Pang H."/>
        </authorList>
    </citation>
    <scope>NUCLEOTIDE SEQUENCE [LARGE SCALE GENOMIC DNA]</scope>
    <source>
        <strain evidence="1">SYSU2018</strain>
    </source>
</reference>
<name>A0ABD2NF98_9CUCU</name>
<protein>
    <submittedName>
        <fullName evidence="1">Uncharacterized protein</fullName>
    </submittedName>
</protein>
<sequence length="94" mass="10937">MESKESKRANVSVMLKKKRINNLRISIDMQKLKDPEVQTKVKQRINKDFAALKEDATDDINVEEGWKQVESKIINIGPEEIGYTNMGYRNPWIT</sequence>